<feature type="compositionally biased region" description="Basic and acidic residues" evidence="1">
    <location>
        <begin position="59"/>
        <end position="71"/>
    </location>
</feature>
<evidence type="ECO:0000313" key="3">
    <source>
        <dbReference type="EMBL" id="THH36199.1"/>
    </source>
</evidence>
<dbReference type="EMBL" id="SRKY01000003">
    <property type="protein sequence ID" value="THH36199.1"/>
    <property type="molecule type" value="Genomic_DNA"/>
</dbReference>
<proteinExistence type="predicted"/>
<dbReference type="Proteomes" id="UP000306602">
    <property type="component" value="Unassembled WGS sequence"/>
</dbReference>
<gene>
    <name evidence="3" type="ORF">E4Z66_14210</name>
</gene>
<evidence type="ECO:0000313" key="4">
    <source>
        <dbReference type="Proteomes" id="UP000306602"/>
    </source>
</evidence>
<dbReference type="Pfam" id="PF11160">
    <property type="entry name" value="Hva1_TUDOR"/>
    <property type="match status" value="1"/>
</dbReference>
<dbReference type="OrthoDB" id="283968at2"/>
<sequence>MAYDTGTTVEWDWGNGTAQGEVTKVYTQKITLKIKGSEVTRDASEDSPAYKIEQSDGDEVLKSHSELRKAS</sequence>
<comment type="caution">
    <text evidence="3">The sequence shown here is derived from an EMBL/GenBank/DDBJ whole genome shotgun (WGS) entry which is preliminary data.</text>
</comment>
<evidence type="ECO:0000256" key="1">
    <source>
        <dbReference type="SAM" id="MobiDB-lite"/>
    </source>
</evidence>
<name>A0A4S4NAE0_9RHOB</name>
<dbReference type="InterPro" id="IPR021331">
    <property type="entry name" value="Hva1_TUDOR"/>
</dbReference>
<dbReference type="RefSeq" id="WP_136463668.1">
    <property type="nucleotide sequence ID" value="NZ_SRKY01000003.1"/>
</dbReference>
<dbReference type="AlphaFoldDB" id="A0A4S4NAE0"/>
<reference evidence="3 4" key="1">
    <citation type="submission" date="2019-04" db="EMBL/GenBank/DDBJ databases">
        <title>Shimia ponticola sp. nov., isolated from seawater.</title>
        <authorList>
            <person name="Kim Y.-O."/>
            <person name="Yoon J.-H."/>
        </authorList>
    </citation>
    <scope>NUCLEOTIDE SEQUENCE [LARGE SCALE GENOMIC DNA]</scope>
    <source>
        <strain evidence="3 4">MYP11</strain>
    </source>
</reference>
<organism evidence="3 4">
    <name type="scientific">Aliishimia ponticola</name>
    <dbReference type="NCBI Taxonomy" id="2499833"/>
    <lineage>
        <taxon>Bacteria</taxon>
        <taxon>Pseudomonadati</taxon>
        <taxon>Pseudomonadota</taxon>
        <taxon>Alphaproteobacteria</taxon>
        <taxon>Rhodobacterales</taxon>
        <taxon>Paracoccaceae</taxon>
        <taxon>Aliishimia</taxon>
    </lineage>
</organism>
<evidence type="ECO:0000259" key="2">
    <source>
        <dbReference type="Pfam" id="PF11160"/>
    </source>
</evidence>
<protein>
    <submittedName>
        <fullName evidence="3">DUF2945 domain-containing protein</fullName>
    </submittedName>
</protein>
<accession>A0A4S4NAE0</accession>
<feature type="region of interest" description="Disordered" evidence="1">
    <location>
        <begin position="37"/>
        <end position="71"/>
    </location>
</feature>
<keyword evidence="4" id="KW-1185">Reference proteome</keyword>
<feature type="domain" description="Hypervirulence associated protein TUDOR" evidence="2">
    <location>
        <begin position="6"/>
        <end position="67"/>
    </location>
</feature>